<evidence type="ECO:0000313" key="2">
    <source>
        <dbReference type="Proteomes" id="UP001058713"/>
    </source>
</evidence>
<sequence length="76" mass="8736">MEIQIDAGNTAFLAWLRIGRFELALNKNPECVPEARKVVREMVWEKETAWRLGHSRSLHFTKRLLQSQALGAETDA</sequence>
<evidence type="ECO:0000313" key="1">
    <source>
        <dbReference type="EMBL" id="UWQ53100.1"/>
    </source>
</evidence>
<gene>
    <name evidence="1" type="ORF">K3721_13920</name>
</gene>
<dbReference type="Proteomes" id="UP001058713">
    <property type="component" value="Chromosome"/>
</dbReference>
<dbReference type="KEGG" id="lcae:K3721_13920"/>
<accession>A0A9Q9HJA2</accession>
<protein>
    <submittedName>
        <fullName evidence="1">Uncharacterized protein</fullName>
    </submittedName>
</protein>
<proteinExistence type="predicted"/>
<reference evidence="1" key="1">
    <citation type="submission" date="2021-08" db="EMBL/GenBank/DDBJ databases">
        <authorList>
            <person name="Nwanade C."/>
            <person name="Wang M."/>
            <person name="Masoudi A."/>
            <person name="Yu Z."/>
            <person name="Liu J."/>
        </authorList>
    </citation>
    <scope>NUCLEOTIDE SEQUENCE</scope>
    <source>
        <strain evidence="1">S122</strain>
    </source>
</reference>
<dbReference type="EMBL" id="CP081070">
    <property type="protein sequence ID" value="UWQ53100.1"/>
    <property type="molecule type" value="Genomic_DNA"/>
</dbReference>
<organism evidence="1 2">
    <name type="scientific">Leisingera caerulea</name>
    <name type="common">Phaeobacter caeruleus</name>
    <dbReference type="NCBI Taxonomy" id="506591"/>
    <lineage>
        <taxon>Bacteria</taxon>
        <taxon>Pseudomonadati</taxon>
        <taxon>Pseudomonadota</taxon>
        <taxon>Alphaproteobacteria</taxon>
        <taxon>Rhodobacterales</taxon>
        <taxon>Roseobacteraceae</taxon>
        <taxon>Leisingera</taxon>
    </lineage>
</organism>
<dbReference type="AlphaFoldDB" id="A0A9Q9HJA2"/>
<name>A0A9Q9HJA2_LEICA</name>
<dbReference type="RefSeq" id="WP_259970808.1">
    <property type="nucleotide sequence ID" value="NZ_CP081070.1"/>
</dbReference>